<keyword evidence="3" id="KW-1185">Reference proteome</keyword>
<organism evidence="2 3">
    <name type="scientific">Xiphophorus couchianus</name>
    <name type="common">Monterrey platyfish</name>
    <dbReference type="NCBI Taxonomy" id="32473"/>
    <lineage>
        <taxon>Eukaryota</taxon>
        <taxon>Metazoa</taxon>
        <taxon>Chordata</taxon>
        <taxon>Craniata</taxon>
        <taxon>Vertebrata</taxon>
        <taxon>Euteleostomi</taxon>
        <taxon>Actinopterygii</taxon>
        <taxon>Neopterygii</taxon>
        <taxon>Teleostei</taxon>
        <taxon>Neoteleostei</taxon>
        <taxon>Acanthomorphata</taxon>
        <taxon>Ovalentaria</taxon>
        <taxon>Atherinomorphae</taxon>
        <taxon>Cyprinodontiformes</taxon>
        <taxon>Poeciliidae</taxon>
        <taxon>Poeciliinae</taxon>
        <taxon>Xiphophorus</taxon>
    </lineage>
</organism>
<dbReference type="InterPro" id="IPR036865">
    <property type="entry name" value="CRAL-TRIO_dom_sf"/>
</dbReference>
<proteinExistence type="predicted"/>
<dbReference type="GO" id="GO:1902936">
    <property type="term" value="F:phosphatidylinositol bisphosphate binding"/>
    <property type="evidence" value="ECO:0007669"/>
    <property type="project" value="TreeGrafter"/>
</dbReference>
<dbReference type="Pfam" id="PF00650">
    <property type="entry name" value="CRAL_TRIO"/>
    <property type="match status" value="1"/>
</dbReference>
<dbReference type="PANTHER" id="PTHR10174:SF233">
    <property type="entry name" value="CELLULAR RETINALDEHYDE-BINDING PROTEIN A"/>
    <property type="match status" value="1"/>
</dbReference>
<dbReference type="Proteomes" id="UP000261380">
    <property type="component" value="Unplaced"/>
</dbReference>
<sequence>MVQTGTFRMVSEEEQAMRSKLEHLTVKDHGPVFGPCHKLPGHTVQKAKDELHETNERRGSSLKDLRLMMKERASEGDDLAKLVLDRFGDKPDSLLVRFLRARKFDVTRAHELMKGYVRFRKDYPELFENLTPEAVRSTIEAGYPVVLPSRDKYGHVVLLFNIDSWDLEEITFDEVLRAYCVILEKLLENEETQINGFVLIENFKGFTMQHASGIKTAELKKMVDMLQDSFPARFKAVHVIHQPWYFTTTYNVVKPFMKAKLLERVFVHGEELDGYFKEFDADILPSDFDGKAPVADYQGIATQLFGSEDTAL</sequence>
<dbReference type="SUPFAM" id="SSF52087">
    <property type="entry name" value="CRAL/TRIO domain"/>
    <property type="match status" value="1"/>
</dbReference>
<feature type="domain" description="CRAL-TRIO" evidence="1">
    <location>
        <begin position="135"/>
        <end position="296"/>
    </location>
</feature>
<dbReference type="Pfam" id="PF03765">
    <property type="entry name" value="CRAL_TRIO_N"/>
    <property type="match status" value="1"/>
</dbReference>
<dbReference type="CDD" id="cd00170">
    <property type="entry name" value="SEC14"/>
    <property type="match status" value="1"/>
</dbReference>
<dbReference type="InterPro" id="IPR001251">
    <property type="entry name" value="CRAL-TRIO_dom"/>
</dbReference>
<dbReference type="Gene3D" id="1.20.5.1200">
    <property type="entry name" value="Alpha-tocopherol transfer"/>
    <property type="match status" value="1"/>
</dbReference>
<dbReference type="InterPro" id="IPR011074">
    <property type="entry name" value="CRAL/TRIO_N_dom"/>
</dbReference>
<dbReference type="SUPFAM" id="SSF46938">
    <property type="entry name" value="CRAL/TRIO N-terminal domain"/>
    <property type="match status" value="1"/>
</dbReference>
<dbReference type="STRING" id="32473.ENSXCOP00000024558"/>
<dbReference type="InterPro" id="IPR036273">
    <property type="entry name" value="CRAL/TRIO_N_dom_sf"/>
</dbReference>
<protein>
    <recommendedName>
        <fullName evidence="1">CRAL-TRIO domain-containing protein</fullName>
    </recommendedName>
</protein>
<dbReference type="GeneTree" id="ENSGT00940000164526"/>
<reference evidence="2" key="1">
    <citation type="submission" date="2025-08" db="UniProtKB">
        <authorList>
            <consortium name="Ensembl"/>
        </authorList>
    </citation>
    <scope>IDENTIFICATION</scope>
</reference>
<dbReference type="PRINTS" id="PR00180">
    <property type="entry name" value="CRETINALDHBP"/>
</dbReference>
<dbReference type="Gene3D" id="3.40.525.10">
    <property type="entry name" value="CRAL-TRIO lipid binding domain"/>
    <property type="match status" value="1"/>
</dbReference>
<name>A0A3B5MLB8_9TELE</name>
<dbReference type="SMART" id="SM01100">
    <property type="entry name" value="CRAL_TRIO_N"/>
    <property type="match status" value="1"/>
</dbReference>
<reference evidence="2" key="2">
    <citation type="submission" date="2025-09" db="UniProtKB">
        <authorList>
            <consortium name="Ensembl"/>
        </authorList>
    </citation>
    <scope>IDENTIFICATION</scope>
</reference>
<dbReference type="Gene3D" id="1.10.8.20">
    <property type="entry name" value="N-terminal domain of phosphatidylinositol transfer protein sec14p"/>
    <property type="match status" value="1"/>
</dbReference>
<dbReference type="AlphaFoldDB" id="A0A3B5MLB8"/>
<dbReference type="Ensembl" id="ENSXCOT00000024854.1">
    <property type="protein sequence ID" value="ENSXCOP00000024558.1"/>
    <property type="gene ID" value="ENSXCOG00000018347.1"/>
</dbReference>
<evidence type="ECO:0000313" key="2">
    <source>
        <dbReference type="Ensembl" id="ENSXCOP00000024558.1"/>
    </source>
</evidence>
<evidence type="ECO:0000313" key="3">
    <source>
        <dbReference type="Proteomes" id="UP000261380"/>
    </source>
</evidence>
<dbReference type="SMART" id="SM00516">
    <property type="entry name" value="SEC14"/>
    <property type="match status" value="1"/>
</dbReference>
<dbReference type="GO" id="GO:0016020">
    <property type="term" value="C:membrane"/>
    <property type="evidence" value="ECO:0007669"/>
    <property type="project" value="TreeGrafter"/>
</dbReference>
<accession>A0A3B5MLB8</accession>
<evidence type="ECO:0000259" key="1">
    <source>
        <dbReference type="PROSITE" id="PS50191"/>
    </source>
</evidence>
<dbReference type="PANTHER" id="PTHR10174">
    <property type="entry name" value="ALPHA-TOCOPHEROL TRANSFER PROTEIN-RELATED"/>
    <property type="match status" value="1"/>
</dbReference>
<dbReference type="PROSITE" id="PS50191">
    <property type="entry name" value="CRAL_TRIO"/>
    <property type="match status" value="1"/>
</dbReference>